<dbReference type="PANTHER" id="PTHR48111">
    <property type="entry name" value="REGULATOR OF RPOS"/>
    <property type="match status" value="1"/>
</dbReference>
<organism evidence="10 11">
    <name type="scientific">Seleniivibrio woodruffii</name>
    <dbReference type="NCBI Taxonomy" id="1078050"/>
    <lineage>
        <taxon>Bacteria</taxon>
        <taxon>Pseudomonadati</taxon>
        <taxon>Deferribacterota</taxon>
        <taxon>Deferribacteres</taxon>
        <taxon>Deferribacterales</taxon>
        <taxon>Geovibrionaceae</taxon>
        <taxon>Seleniivibrio</taxon>
    </lineage>
</organism>
<dbReference type="Pfam" id="PF00072">
    <property type="entry name" value="Response_reg"/>
    <property type="match status" value="1"/>
</dbReference>
<dbReference type="InterPro" id="IPR039420">
    <property type="entry name" value="WalR-like"/>
</dbReference>
<dbReference type="Gene3D" id="6.10.250.690">
    <property type="match status" value="1"/>
</dbReference>
<dbReference type="SMART" id="SM00448">
    <property type="entry name" value="REC"/>
    <property type="match status" value="1"/>
</dbReference>
<dbReference type="PANTHER" id="PTHR48111:SF22">
    <property type="entry name" value="REGULATOR OF RPOS"/>
    <property type="match status" value="1"/>
</dbReference>
<keyword evidence="5" id="KW-0804">Transcription</keyword>
<keyword evidence="3" id="KW-0805">Transcription regulation</keyword>
<keyword evidence="4 7" id="KW-0238">DNA-binding</keyword>
<evidence type="ECO:0000256" key="4">
    <source>
        <dbReference type="ARBA" id="ARBA00023125"/>
    </source>
</evidence>
<keyword evidence="1 6" id="KW-0597">Phosphoprotein</keyword>
<dbReference type="GO" id="GO:0000976">
    <property type="term" value="F:transcription cis-regulatory region binding"/>
    <property type="evidence" value="ECO:0007669"/>
    <property type="project" value="TreeGrafter"/>
</dbReference>
<name>A0A4V2PSA1_9BACT</name>
<evidence type="ECO:0000256" key="1">
    <source>
        <dbReference type="ARBA" id="ARBA00022553"/>
    </source>
</evidence>
<evidence type="ECO:0000256" key="7">
    <source>
        <dbReference type="PROSITE-ProRule" id="PRU01091"/>
    </source>
</evidence>
<dbReference type="Gene3D" id="1.10.10.10">
    <property type="entry name" value="Winged helix-like DNA-binding domain superfamily/Winged helix DNA-binding domain"/>
    <property type="match status" value="1"/>
</dbReference>
<evidence type="ECO:0000256" key="6">
    <source>
        <dbReference type="PROSITE-ProRule" id="PRU00169"/>
    </source>
</evidence>
<feature type="DNA-binding region" description="OmpR/PhoB-type" evidence="7">
    <location>
        <begin position="135"/>
        <end position="232"/>
    </location>
</feature>
<sequence>MRNDTSDNIGMKFLLVEDDLDIAENIVDFLEGKGCSMDYAASGELALELLRDNIYDAVILDINLQTISGFEVCSRIRKNLRLKIPVIMLTARVMLGDKISGFECGADDYLTKPFDLEELLIRLKALSRRYRQCVANVFRVADLSLDPEKGIVERAGDRIVLPFVCFRILLRLMEKYPGPVSKEELEYDIWKDQPPMSNSLKSHFYTLRQLVDRPYEKQLLHSVRGRGYKIDDSDTDIDLGADI</sequence>
<evidence type="ECO:0000259" key="8">
    <source>
        <dbReference type="PROSITE" id="PS50110"/>
    </source>
</evidence>
<dbReference type="AlphaFoldDB" id="A0A4V2PSA1"/>
<proteinExistence type="predicted"/>
<evidence type="ECO:0000259" key="9">
    <source>
        <dbReference type="PROSITE" id="PS51755"/>
    </source>
</evidence>
<dbReference type="GO" id="GO:0032993">
    <property type="term" value="C:protein-DNA complex"/>
    <property type="evidence" value="ECO:0007669"/>
    <property type="project" value="TreeGrafter"/>
</dbReference>
<dbReference type="PROSITE" id="PS51755">
    <property type="entry name" value="OMPR_PHOB"/>
    <property type="match status" value="1"/>
</dbReference>
<dbReference type="InterPro" id="IPR036388">
    <property type="entry name" value="WH-like_DNA-bd_sf"/>
</dbReference>
<dbReference type="GO" id="GO:0005829">
    <property type="term" value="C:cytosol"/>
    <property type="evidence" value="ECO:0007669"/>
    <property type="project" value="TreeGrafter"/>
</dbReference>
<evidence type="ECO:0000256" key="3">
    <source>
        <dbReference type="ARBA" id="ARBA00023015"/>
    </source>
</evidence>
<dbReference type="InterPro" id="IPR001789">
    <property type="entry name" value="Sig_transdc_resp-reg_receiver"/>
</dbReference>
<dbReference type="InterPro" id="IPR011006">
    <property type="entry name" value="CheY-like_superfamily"/>
</dbReference>
<reference evidence="10 11" key="1">
    <citation type="submission" date="2019-03" db="EMBL/GenBank/DDBJ databases">
        <title>Genomic Encyclopedia of Type Strains, Phase IV (KMG-IV): sequencing the most valuable type-strain genomes for metagenomic binning, comparative biology and taxonomic classification.</title>
        <authorList>
            <person name="Goeker M."/>
        </authorList>
    </citation>
    <scope>NUCLEOTIDE SEQUENCE [LARGE SCALE GENOMIC DNA]</scope>
    <source>
        <strain evidence="10 11">DSM 24984</strain>
    </source>
</reference>
<protein>
    <submittedName>
        <fullName evidence="10">DNA-binding response OmpR family regulator</fullName>
    </submittedName>
</protein>
<dbReference type="CDD" id="cd00383">
    <property type="entry name" value="trans_reg_C"/>
    <property type="match status" value="1"/>
</dbReference>
<evidence type="ECO:0000313" key="11">
    <source>
        <dbReference type="Proteomes" id="UP000294614"/>
    </source>
</evidence>
<keyword evidence="11" id="KW-1185">Reference proteome</keyword>
<dbReference type="InterPro" id="IPR016032">
    <property type="entry name" value="Sig_transdc_resp-reg_C-effctor"/>
</dbReference>
<dbReference type="Gene3D" id="3.40.50.2300">
    <property type="match status" value="1"/>
</dbReference>
<dbReference type="EMBL" id="SMGG01000003">
    <property type="protein sequence ID" value="TCK61951.1"/>
    <property type="molecule type" value="Genomic_DNA"/>
</dbReference>
<dbReference type="GO" id="GO:0006355">
    <property type="term" value="P:regulation of DNA-templated transcription"/>
    <property type="evidence" value="ECO:0007669"/>
    <property type="project" value="InterPro"/>
</dbReference>
<evidence type="ECO:0000256" key="5">
    <source>
        <dbReference type="ARBA" id="ARBA00023163"/>
    </source>
</evidence>
<feature type="domain" description="Response regulatory" evidence="8">
    <location>
        <begin position="12"/>
        <end position="127"/>
    </location>
</feature>
<dbReference type="Pfam" id="PF00486">
    <property type="entry name" value="Trans_reg_C"/>
    <property type="match status" value="1"/>
</dbReference>
<dbReference type="SUPFAM" id="SSF52172">
    <property type="entry name" value="CheY-like"/>
    <property type="match status" value="1"/>
</dbReference>
<gene>
    <name evidence="10" type="ORF">C8D98_0458</name>
</gene>
<accession>A0A4V2PSA1</accession>
<dbReference type="InterPro" id="IPR001867">
    <property type="entry name" value="OmpR/PhoB-type_DNA-bd"/>
</dbReference>
<comment type="caution">
    <text evidence="10">The sequence shown here is derived from an EMBL/GenBank/DDBJ whole genome shotgun (WGS) entry which is preliminary data.</text>
</comment>
<dbReference type="SUPFAM" id="SSF46894">
    <property type="entry name" value="C-terminal effector domain of the bipartite response regulators"/>
    <property type="match status" value="1"/>
</dbReference>
<evidence type="ECO:0000313" key="10">
    <source>
        <dbReference type="EMBL" id="TCK61951.1"/>
    </source>
</evidence>
<keyword evidence="2" id="KW-0902">Two-component regulatory system</keyword>
<dbReference type="Proteomes" id="UP000294614">
    <property type="component" value="Unassembled WGS sequence"/>
</dbReference>
<dbReference type="SMART" id="SM00862">
    <property type="entry name" value="Trans_reg_C"/>
    <property type="match status" value="1"/>
</dbReference>
<feature type="modified residue" description="4-aspartylphosphate" evidence="6">
    <location>
        <position position="61"/>
    </location>
</feature>
<evidence type="ECO:0000256" key="2">
    <source>
        <dbReference type="ARBA" id="ARBA00023012"/>
    </source>
</evidence>
<dbReference type="GO" id="GO:0000156">
    <property type="term" value="F:phosphorelay response regulator activity"/>
    <property type="evidence" value="ECO:0007669"/>
    <property type="project" value="TreeGrafter"/>
</dbReference>
<dbReference type="PROSITE" id="PS50110">
    <property type="entry name" value="RESPONSE_REGULATORY"/>
    <property type="match status" value="1"/>
</dbReference>
<feature type="domain" description="OmpR/PhoB-type" evidence="9">
    <location>
        <begin position="135"/>
        <end position="232"/>
    </location>
</feature>